<dbReference type="PROSITE" id="PS50893">
    <property type="entry name" value="ABC_TRANSPORTER_2"/>
    <property type="match status" value="2"/>
</dbReference>
<evidence type="ECO:0000256" key="8">
    <source>
        <dbReference type="ARBA" id="ARBA00022967"/>
    </source>
</evidence>
<dbReference type="PANTHER" id="PTHR43790">
    <property type="entry name" value="CARBOHYDRATE TRANSPORT ATP-BINDING PROTEIN MG119-RELATED"/>
    <property type="match status" value="1"/>
</dbReference>
<dbReference type="GO" id="GO:0005524">
    <property type="term" value="F:ATP binding"/>
    <property type="evidence" value="ECO:0007669"/>
    <property type="project" value="UniProtKB-KW"/>
</dbReference>
<keyword evidence="7" id="KW-0067">ATP-binding</keyword>
<keyword evidence="4" id="KW-0762">Sugar transport</keyword>
<dbReference type="STRING" id="1486262.TM49_19245"/>
<comment type="similarity">
    <text evidence="1">Belongs to the ABC transporter superfamily.</text>
</comment>
<dbReference type="RefSeq" id="WP_045683617.1">
    <property type="nucleotide sequence ID" value="NZ_CP010803.1"/>
</dbReference>
<keyword evidence="8" id="KW-1278">Translocase</keyword>
<dbReference type="InterPro" id="IPR003439">
    <property type="entry name" value="ABC_transporter-like_ATP-bd"/>
</dbReference>
<keyword evidence="9" id="KW-0472">Membrane</keyword>
<evidence type="ECO:0000259" key="10">
    <source>
        <dbReference type="PROSITE" id="PS50893"/>
    </source>
</evidence>
<keyword evidence="12" id="KW-1185">Reference proteome</keyword>
<dbReference type="InterPro" id="IPR050107">
    <property type="entry name" value="ABC_carbohydrate_import_ATPase"/>
</dbReference>
<organism evidence="11 12">
    <name type="scientific">Martelella endophytica</name>
    <dbReference type="NCBI Taxonomy" id="1486262"/>
    <lineage>
        <taxon>Bacteria</taxon>
        <taxon>Pseudomonadati</taxon>
        <taxon>Pseudomonadota</taxon>
        <taxon>Alphaproteobacteria</taxon>
        <taxon>Hyphomicrobiales</taxon>
        <taxon>Aurantimonadaceae</taxon>
        <taxon>Martelella</taxon>
    </lineage>
</organism>
<dbReference type="OrthoDB" id="9805029at2"/>
<dbReference type="SMART" id="SM00382">
    <property type="entry name" value="AAA"/>
    <property type="match status" value="2"/>
</dbReference>
<dbReference type="InterPro" id="IPR003593">
    <property type="entry name" value="AAA+_ATPase"/>
</dbReference>
<dbReference type="EMBL" id="CP010803">
    <property type="protein sequence ID" value="AJY47317.1"/>
    <property type="molecule type" value="Genomic_DNA"/>
</dbReference>
<dbReference type="HOGENOM" id="CLU_000604_92_3_5"/>
<evidence type="ECO:0000313" key="11">
    <source>
        <dbReference type="EMBL" id="AJY47317.1"/>
    </source>
</evidence>
<dbReference type="GO" id="GO:0016887">
    <property type="term" value="F:ATP hydrolysis activity"/>
    <property type="evidence" value="ECO:0007669"/>
    <property type="project" value="InterPro"/>
</dbReference>
<dbReference type="PANTHER" id="PTHR43790:SF1">
    <property type="entry name" value="XYLOSE IMPORT ATP-BINDING PROTEIN XYLG"/>
    <property type="match status" value="1"/>
</dbReference>
<dbReference type="Proteomes" id="UP000032611">
    <property type="component" value="Chromosome"/>
</dbReference>
<feature type="domain" description="ABC transporter" evidence="10">
    <location>
        <begin position="252"/>
        <end position="494"/>
    </location>
</feature>
<evidence type="ECO:0000313" key="12">
    <source>
        <dbReference type="Proteomes" id="UP000032611"/>
    </source>
</evidence>
<gene>
    <name evidence="11" type="ORF">TM49_19245</name>
</gene>
<protein>
    <recommendedName>
        <fullName evidence="10">ABC transporter domain-containing protein</fullName>
    </recommendedName>
</protein>
<keyword evidence="5" id="KW-0677">Repeat</keyword>
<dbReference type="Gene3D" id="3.40.50.300">
    <property type="entry name" value="P-loop containing nucleotide triphosphate hydrolases"/>
    <property type="match status" value="2"/>
</dbReference>
<evidence type="ECO:0000256" key="2">
    <source>
        <dbReference type="ARBA" id="ARBA00022448"/>
    </source>
</evidence>
<sequence>MSDFLQLKGIEKRFAGVYALKGVDMNVRAGEVHCLVGENGSGKSTLIKIISGVQPQDAGSMVVDGKAVDHATTSEMIHRGIQVIYQDLSLLPNLTVAENIALAEIVRSGDKVFSRAKVRDIATRAMKRIGAKLDLDEIVGDMPVGLQQMVAICRAFTAELKLLILDEPTASLTKSEIDSLLEVVRDMQSRGIAIVFVSHKLNEIIDVADRVTVLRDGAKAGSLDRSELTMEALEELIAGRALKNTRFYLPKGERRKILEVRGLTKRFNFADISFDLHEGEILGIAGLIGSGRTELAHALFGISPADSGEIIVEGQRTSIRYVSDAVKAGLAYVPENRMTQGLVLRRSVGDNLITAIIKRCTRPSGLIDTEKRETLIDRWISSLSIKVANPDVPVQTLSGGNQQRVVIGKWLATEPKILILDGPTVGVDIGNKSSIYEIVRELAAQGTGVILISDEVPEVVNNSNRLLLMRGGRIREVLDTENIEADEIQAKVEAA</sequence>
<dbReference type="InterPro" id="IPR027417">
    <property type="entry name" value="P-loop_NTPase"/>
</dbReference>
<feature type="domain" description="ABC transporter" evidence="10">
    <location>
        <begin position="5"/>
        <end position="241"/>
    </location>
</feature>
<evidence type="ECO:0000256" key="7">
    <source>
        <dbReference type="ARBA" id="ARBA00022840"/>
    </source>
</evidence>
<name>A0A0D5LU68_MAREN</name>
<dbReference type="CDD" id="cd03215">
    <property type="entry name" value="ABC_Carb_Monos_II"/>
    <property type="match status" value="1"/>
</dbReference>
<evidence type="ECO:0000256" key="9">
    <source>
        <dbReference type="ARBA" id="ARBA00023136"/>
    </source>
</evidence>
<evidence type="ECO:0000256" key="4">
    <source>
        <dbReference type="ARBA" id="ARBA00022597"/>
    </source>
</evidence>
<dbReference type="PROSITE" id="PS00211">
    <property type="entry name" value="ABC_TRANSPORTER_1"/>
    <property type="match status" value="1"/>
</dbReference>
<proteinExistence type="inferred from homology"/>
<dbReference type="PATRIC" id="fig|1486262.3.peg.3983"/>
<dbReference type="CDD" id="cd03216">
    <property type="entry name" value="ABC_Carb_Monos_I"/>
    <property type="match status" value="1"/>
</dbReference>
<reference evidence="11 12" key="1">
    <citation type="journal article" date="2015" name="Genome Announc.">
        <title>Complete genome sequence of Martelella endophytica YC6887, which has antifungal activity associated with a halophyte.</title>
        <authorList>
            <person name="Khan A."/>
            <person name="Khan H."/>
            <person name="Chung E.J."/>
            <person name="Hossain M.T."/>
            <person name="Chung Y.R."/>
        </authorList>
    </citation>
    <scope>NUCLEOTIDE SEQUENCE [LARGE SCALE GENOMIC DNA]</scope>
    <source>
        <strain evidence="11">YC6887</strain>
    </source>
</reference>
<dbReference type="KEGG" id="mey:TM49_19245"/>
<dbReference type="Pfam" id="PF00005">
    <property type="entry name" value="ABC_tran"/>
    <property type="match status" value="2"/>
</dbReference>
<evidence type="ECO:0000256" key="3">
    <source>
        <dbReference type="ARBA" id="ARBA00022475"/>
    </source>
</evidence>
<accession>A0A0D5LU68</accession>
<keyword evidence="6" id="KW-0547">Nucleotide-binding</keyword>
<evidence type="ECO:0000256" key="5">
    <source>
        <dbReference type="ARBA" id="ARBA00022737"/>
    </source>
</evidence>
<dbReference type="SUPFAM" id="SSF52540">
    <property type="entry name" value="P-loop containing nucleoside triphosphate hydrolases"/>
    <property type="match status" value="2"/>
</dbReference>
<evidence type="ECO:0000256" key="1">
    <source>
        <dbReference type="ARBA" id="ARBA00005417"/>
    </source>
</evidence>
<keyword evidence="3" id="KW-1003">Cell membrane</keyword>
<evidence type="ECO:0000256" key="6">
    <source>
        <dbReference type="ARBA" id="ARBA00022741"/>
    </source>
</evidence>
<dbReference type="AlphaFoldDB" id="A0A0D5LU68"/>
<keyword evidence="2" id="KW-0813">Transport</keyword>
<dbReference type="InterPro" id="IPR017871">
    <property type="entry name" value="ABC_transporter-like_CS"/>
</dbReference>